<feature type="region of interest" description="Disordered" evidence="1">
    <location>
        <begin position="25"/>
        <end position="44"/>
    </location>
</feature>
<proteinExistence type="predicted"/>
<keyword evidence="2" id="KW-0732">Signal</keyword>
<sequence length="221" mass="25028">MRKVNLFIVVLALFFVFTGCTQGQKTNENPAGGQGNKELSGKEESTVEPIEFMREYFPPDGSKLFFKGEGNEFAEYHIEVTQPHKNYFVIFEDNGGTIIRKIFRVEKDRIDIIDSNIIGIVEKNFPSLQEMDSMKASSIYLQKPFTLGSKFDDWTVVETDLTIETPYQTYDNVFVIEEKVENAVNRKYFSPGIGEIKREAVMVTGDGDTVTVTSTLESLGE</sequence>
<reference evidence="4" key="1">
    <citation type="journal article" date="2019" name="Int. J. Syst. Evol. Microbiol.">
        <title>The Global Catalogue of Microorganisms (GCM) 10K type strain sequencing project: providing services to taxonomists for standard genome sequencing and annotation.</title>
        <authorList>
            <consortium name="The Broad Institute Genomics Platform"/>
            <consortium name="The Broad Institute Genome Sequencing Center for Infectious Disease"/>
            <person name="Wu L."/>
            <person name="Ma J."/>
        </authorList>
    </citation>
    <scope>NUCLEOTIDE SEQUENCE [LARGE SCALE GENOMIC DNA]</scope>
    <source>
        <strain evidence="4">CGMCC 4.7177</strain>
    </source>
</reference>
<evidence type="ECO:0000313" key="4">
    <source>
        <dbReference type="Proteomes" id="UP001597218"/>
    </source>
</evidence>
<evidence type="ECO:0008006" key="5">
    <source>
        <dbReference type="Google" id="ProtNLM"/>
    </source>
</evidence>
<dbReference type="EMBL" id="JBHUGI010000024">
    <property type="protein sequence ID" value="MFD1928297.1"/>
    <property type="molecule type" value="Genomic_DNA"/>
</dbReference>
<evidence type="ECO:0000256" key="2">
    <source>
        <dbReference type="SAM" id="SignalP"/>
    </source>
</evidence>
<protein>
    <recommendedName>
        <fullName evidence="5">Lipoprotein</fullName>
    </recommendedName>
</protein>
<feature type="chain" id="PRO_5047226981" description="Lipoprotein" evidence="2">
    <location>
        <begin position="22"/>
        <end position="221"/>
    </location>
</feature>
<feature type="signal peptide" evidence="2">
    <location>
        <begin position="1"/>
        <end position="21"/>
    </location>
</feature>
<dbReference type="PROSITE" id="PS51257">
    <property type="entry name" value="PROKAR_LIPOPROTEIN"/>
    <property type="match status" value="1"/>
</dbReference>
<evidence type="ECO:0000256" key="1">
    <source>
        <dbReference type="SAM" id="MobiDB-lite"/>
    </source>
</evidence>
<organism evidence="3 4">
    <name type="scientific">Sporosarcina siberiensis</name>
    <dbReference type="NCBI Taxonomy" id="1365606"/>
    <lineage>
        <taxon>Bacteria</taxon>
        <taxon>Bacillati</taxon>
        <taxon>Bacillota</taxon>
        <taxon>Bacilli</taxon>
        <taxon>Bacillales</taxon>
        <taxon>Caryophanaceae</taxon>
        <taxon>Sporosarcina</taxon>
    </lineage>
</organism>
<evidence type="ECO:0000313" key="3">
    <source>
        <dbReference type="EMBL" id="MFD1928297.1"/>
    </source>
</evidence>
<name>A0ABW4SFL4_9BACL</name>
<comment type="caution">
    <text evidence="3">The sequence shown here is derived from an EMBL/GenBank/DDBJ whole genome shotgun (WGS) entry which is preliminary data.</text>
</comment>
<gene>
    <name evidence="3" type="ORF">ACFSFY_09515</name>
</gene>
<keyword evidence="4" id="KW-1185">Reference proteome</keyword>
<accession>A0ABW4SFL4</accession>
<dbReference type="Proteomes" id="UP001597218">
    <property type="component" value="Unassembled WGS sequence"/>
</dbReference>
<dbReference type="RefSeq" id="WP_381537503.1">
    <property type="nucleotide sequence ID" value="NZ_JBHUGI010000024.1"/>
</dbReference>